<gene>
    <name evidence="1" type="ORF">D3Y59_12840</name>
</gene>
<organism evidence="1 2">
    <name type="scientific">Hymenobacter oligotrophus</name>
    <dbReference type="NCBI Taxonomy" id="2319843"/>
    <lineage>
        <taxon>Bacteria</taxon>
        <taxon>Pseudomonadati</taxon>
        <taxon>Bacteroidota</taxon>
        <taxon>Cytophagia</taxon>
        <taxon>Cytophagales</taxon>
        <taxon>Hymenobacteraceae</taxon>
        <taxon>Hymenobacter</taxon>
    </lineage>
</organism>
<proteinExistence type="predicted"/>
<dbReference type="EMBL" id="CP032317">
    <property type="protein sequence ID" value="AYA37851.1"/>
    <property type="molecule type" value="Genomic_DNA"/>
</dbReference>
<dbReference type="OrthoDB" id="887150at2"/>
<evidence type="ECO:0000313" key="1">
    <source>
        <dbReference type="EMBL" id="AYA37851.1"/>
    </source>
</evidence>
<dbReference type="KEGG" id="hyh:D3Y59_12840"/>
<keyword evidence="2" id="KW-1185">Reference proteome</keyword>
<evidence type="ECO:0000313" key="2">
    <source>
        <dbReference type="Proteomes" id="UP000262802"/>
    </source>
</evidence>
<name>A0A3B7R9V8_9BACT</name>
<protein>
    <submittedName>
        <fullName evidence="1">Uncharacterized protein</fullName>
    </submittedName>
</protein>
<dbReference type="AlphaFoldDB" id="A0A3B7R9V8"/>
<reference evidence="1 2" key="1">
    <citation type="submission" date="2018-09" db="EMBL/GenBank/DDBJ databases">
        <title>Hymenobacter medium sp. nov., isolated from R2A medium.</title>
        <authorList>
            <person name="Yingchao G."/>
        </authorList>
    </citation>
    <scope>NUCLEOTIDE SEQUENCE [LARGE SCALE GENOMIC DNA]</scope>
    <source>
        <strain evidence="2">sh-6</strain>
    </source>
</reference>
<dbReference type="Proteomes" id="UP000262802">
    <property type="component" value="Chromosome"/>
</dbReference>
<sequence length="72" mass="8118">MAFSAAPARAQVTINIGRPAPVVVREVDPVKYKYKKHRYYSRPRPVMLVPAQPVYYGPKGGHRSRGHGHGRH</sequence>
<accession>A0A3B7R9V8</accession>